<evidence type="ECO:0000256" key="2">
    <source>
        <dbReference type="ARBA" id="ARBA00022692"/>
    </source>
</evidence>
<dbReference type="OrthoDB" id="45670at2759"/>
<reference evidence="10" key="2">
    <citation type="submission" date="2021-01" db="UniProtKB">
        <authorList>
            <consortium name="EnsemblMetazoa"/>
        </authorList>
    </citation>
    <scope>IDENTIFICATION</scope>
</reference>
<dbReference type="Proteomes" id="UP000007110">
    <property type="component" value="Unassembled WGS sequence"/>
</dbReference>
<feature type="chain" id="PRO_5029573926" description="Intimal thickness related receptor IRP domain-containing protein" evidence="7">
    <location>
        <begin position="24"/>
        <end position="434"/>
    </location>
</feature>
<evidence type="ECO:0000256" key="1">
    <source>
        <dbReference type="ARBA" id="ARBA00004141"/>
    </source>
</evidence>
<feature type="transmembrane region" description="Helical" evidence="6">
    <location>
        <begin position="165"/>
        <end position="187"/>
    </location>
</feature>
<keyword evidence="7" id="KW-0732">Signal</keyword>
<evidence type="ECO:0008006" key="12">
    <source>
        <dbReference type="Google" id="ProtNLM"/>
    </source>
</evidence>
<evidence type="ECO:0000256" key="7">
    <source>
        <dbReference type="SAM" id="SignalP"/>
    </source>
</evidence>
<feature type="transmembrane region" description="Helical" evidence="6">
    <location>
        <begin position="243"/>
        <end position="262"/>
    </location>
</feature>
<keyword evidence="11" id="KW-1185">Reference proteome</keyword>
<keyword evidence="3 6" id="KW-1133">Transmembrane helix</keyword>
<evidence type="ECO:0000259" key="9">
    <source>
        <dbReference type="Pfam" id="PF21870"/>
    </source>
</evidence>
<dbReference type="InParanoid" id="A0A7M7GJK7"/>
<feature type="transmembrane region" description="Helical" evidence="6">
    <location>
        <begin position="313"/>
        <end position="334"/>
    </location>
</feature>
<accession>A0A7M7GJK7</accession>
<evidence type="ECO:0000313" key="11">
    <source>
        <dbReference type="Proteomes" id="UP000007110"/>
    </source>
</evidence>
<evidence type="ECO:0000256" key="3">
    <source>
        <dbReference type="ARBA" id="ARBA00022989"/>
    </source>
</evidence>
<feature type="domain" description="GPR180-like N-terminal" evidence="9">
    <location>
        <begin position="25"/>
        <end position="127"/>
    </location>
</feature>
<dbReference type="EnsemblMetazoa" id="XM_003727869">
    <property type="protein sequence ID" value="XP_003727917"/>
    <property type="gene ID" value="LOC100893518"/>
</dbReference>
<evidence type="ECO:0000256" key="5">
    <source>
        <dbReference type="ARBA" id="ARBA00023180"/>
    </source>
</evidence>
<dbReference type="KEGG" id="spu:100893518"/>
<proteinExistence type="predicted"/>
<feature type="transmembrane region" description="Helical" evidence="6">
    <location>
        <begin position="199"/>
        <end position="223"/>
    </location>
</feature>
<feature type="transmembrane region" description="Helical" evidence="6">
    <location>
        <begin position="355"/>
        <end position="375"/>
    </location>
</feature>
<keyword evidence="5" id="KW-0325">Glycoprotein</keyword>
<dbReference type="PANTHER" id="PTHR23252:SF29">
    <property type="entry name" value="INTEGRAL MEMBRANE PROTEIN GPR180"/>
    <property type="match status" value="1"/>
</dbReference>
<feature type="transmembrane region" description="Helical" evidence="6">
    <location>
        <begin position="381"/>
        <end position="402"/>
    </location>
</feature>
<dbReference type="CTD" id="160897"/>
<dbReference type="GeneID" id="100893518"/>
<keyword evidence="2 6" id="KW-0812">Transmembrane</keyword>
<dbReference type="Pfam" id="PF21870">
    <property type="entry name" value="GP180_GOLD"/>
    <property type="match status" value="1"/>
</dbReference>
<dbReference type="GO" id="GO:0016020">
    <property type="term" value="C:membrane"/>
    <property type="evidence" value="ECO:0007669"/>
    <property type="project" value="UniProtKB-SubCell"/>
</dbReference>
<dbReference type="Pfam" id="PF10192">
    <property type="entry name" value="GPR180-TMEM145_TM"/>
    <property type="match status" value="1"/>
</dbReference>
<dbReference type="PANTHER" id="PTHR23252">
    <property type="entry name" value="INTIMAL THICKNESS RECEPTOR-RELATED"/>
    <property type="match status" value="1"/>
</dbReference>
<dbReference type="OMA" id="DHSCTEK"/>
<evidence type="ECO:0000256" key="6">
    <source>
        <dbReference type="SAM" id="Phobius"/>
    </source>
</evidence>
<comment type="subcellular location">
    <subcellularLocation>
        <location evidence="1">Membrane</location>
        <topology evidence="1">Multi-pass membrane protein</topology>
    </subcellularLocation>
</comment>
<dbReference type="InterPro" id="IPR047831">
    <property type="entry name" value="GPR180/TMEM145"/>
</dbReference>
<organism evidence="10 11">
    <name type="scientific">Strongylocentrotus purpuratus</name>
    <name type="common">Purple sea urchin</name>
    <dbReference type="NCBI Taxonomy" id="7668"/>
    <lineage>
        <taxon>Eukaryota</taxon>
        <taxon>Metazoa</taxon>
        <taxon>Echinodermata</taxon>
        <taxon>Eleutherozoa</taxon>
        <taxon>Echinozoa</taxon>
        <taxon>Echinoidea</taxon>
        <taxon>Euechinoidea</taxon>
        <taxon>Echinacea</taxon>
        <taxon>Camarodonta</taxon>
        <taxon>Echinidea</taxon>
        <taxon>Strongylocentrotidae</taxon>
        <taxon>Strongylocentrotus</taxon>
    </lineage>
</organism>
<dbReference type="AlphaFoldDB" id="A0A7M7GJK7"/>
<feature type="signal peptide" evidence="7">
    <location>
        <begin position="1"/>
        <end position="23"/>
    </location>
</feature>
<sequence length="434" mass="49227">MRFTGAPAVVWIFLFVITHRVHCKTTLGVFNSLQAAKAKGLFVTEFCFTDTTGGLNYTLNATTPGGKLYFYSKQSWAEAESNTDCAHKFIKAEYSVNLVQKGGNHTTLQLKHAGRWRVMYGDSYTCSPVLPQENPVYISYDIRLFNLDSFGKPLSHFECQDKGLLTYYELLTFVYFVLGCICSPKVYETLKKGGPMHEVMSMLASVLSFQALGAFSMLLNLYRYSQDGSGSSLMENLAELLDIVAQFMMLYMMVSLSLGWTLTSTKTQLNAHVWKTSLLAKIAAGITALQCFSILLEQFLFTQHSAYHSHQSVLGVVTMLGRVCLALIFAHNLHQVVSKEKSIVRREFYTNFAKMSFIWFFAYPVLVFISLLFSHYIRKRFLIMTITSVQATIVVLLYRLFLSRSLYWEISSLSSSSSLPLRLEKNFSMKNYSS</sequence>
<dbReference type="InterPro" id="IPR053880">
    <property type="entry name" value="GPR180-like_N"/>
</dbReference>
<evidence type="ECO:0000313" key="10">
    <source>
        <dbReference type="EnsemblMetazoa" id="XP_003727917"/>
    </source>
</evidence>
<protein>
    <recommendedName>
        <fullName evidence="12">Intimal thickness related receptor IRP domain-containing protein</fullName>
    </recommendedName>
</protein>
<feature type="domain" description="GPR180/TMEM145 transmembrane" evidence="8">
    <location>
        <begin position="172"/>
        <end position="396"/>
    </location>
</feature>
<dbReference type="GO" id="GO:0019236">
    <property type="term" value="P:response to pheromone"/>
    <property type="evidence" value="ECO:0007669"/>
    <property type="project" value="InterPro"/>
</dbReference>
<evidence type="ECO:0000259" key="8">
    <source>
        <dbReference type="Pfam" id="PF10192"/>
    </source>
</evidence>
<dbReference type="InterPro" id="IPR019336">
    <property type="entry name" value="GPR180/TMEM145_TM"/>
</dbReference>
<name>A0A7M7GJK7_STRPU</name>
<evidence type="ECO:0000256" key="4">
    <source>
        <dbReference type="ARBA" id="ARBA00023136"/>
    </source>
</evidence>
<dbReference type="GO" id="GO:0007186">
    <property type="term" value="P:G protein-coupled receptor signaling pathway"/>
    <property type="evidence" value="ECO:0007669"/>
    <property type="project" value="InterPro"/>
</dbReference>
<reference evidence="11" key="1">
    <citation type="submission" date="2015-02" db="EMBL/GenBank/DDBJ databases">
        <title>Genome sequencing for Strongylocentrotus purpuratus.</title>
        <authorList>
            <person name="Murali S."/>
            <person name="Liu Y."/>
            <person name="Vee V."/>
            <person name="English A."/>
            <person name="Wang M."/>
            <person name="Skinner E."/>
            <person name="Han Y."/>
            <person name="Muzny D.M."/>
            <person name="Worley K.C."/>
            <person name="Gibbs R.A."/>
        </authorList>
    </citation>
    <scope>NUCLEOTIDE SEQUENCE</scope>
</reference>
<keyword evidence="4 6" id="KW-0472">Membrane</keyword>
<feature type="transmembrane region" description="Helical" evidence="6">
    <location>
        <begin position="282"/>
        <end position="301"/>
    </location>
</feature>
<dbReference type="RefSeq" id="XP_003727917.2">
    <property type="nucleotide sequence ID" value="XM_003727869.3"/>
</dbReference>